<dbReference type="InterPro" id="IPR006128">
    <property type="entry name" value="Lipoprotein_PsaA-like"/>
</dbReference>
<accession>S9TQ30</accession>
<comment type="subcellular location">
    <subcellularLocation>
        <location evidence="1">Cell envelope</location>
    </subcellularLocation>
</comment>
<dbReference type="GO" id="GO:0030001">
    <property type="term" value="P:metal ion transport"/>
    <property type="evidence" value="ECO:0007669"/>
    <property type="project" value="InterPro"/>
</dbReference>
<dbReference type="InterPro" id="IPR006129">
    <property type="entry name" value="AdhesinB"/>
</dbReference>
<sequence length="332" mass="35003">MGLAESNDVLCYNVSFDSAQEVSAVMLPRIALLSALMIAVCGPALAEPLKVVASFSILADMVRQIGGDQVEVTTLVGPNGDAHVYQPTPGDAKAIAAADLIVVNGLGFEGWFDRLFKASQSKALVVVASTGVVPLTMKAEDEGETHHAHGHSHADPIDPHAWQSLANGRLYAGNIGEALAQVAPERAEHFLAAAAAYSQRLGVLDSWVHHELGAIPKADRRIITSHDAFGYFGKAYGIELMAPVGFSTEAEPTAKEVAALIQQMKATKVRAIFIESMSDPRLTRQISKDGGGTIGGVLYSDSLSPSDGPAATYEAMFRHNVSVLKAALAPHG</sequence>
<keyword evidence="4" id="KW-0479">Metal-binding</keyword>
<evidence type="ECO:0000256" key="2">
    <source>
        <dbReference type="ARBA" id="ARBA00011028"/>
    </source>
</evidence>
<keyword evidence="3 6" id="KW-0813">Transport</keyword>
<dbReference type="PATRIC" id="fig|1316936.3.peg.3008"/>
<dbReference type="STRING" id="1316936.K678_15099"/>
<dbReference type="GO" id="GO:0046872">
    <property type="term" value="F:metal ion binding"/>
    <property type="evidence" value="ECO:0007669"/>
    <property type="project" value="UniProtKB-KW"/>
</dbReference>
<dbReference type="InterPro" id="IPR006127">
    <property type="entry name" value="ZnuA-like"/>
</dbReference>
<reference evidence="7 8" key="1">
    <citation type="submission" date="2013-04" db="EMBL/GenBank/DDBJ databases">
        <authorList>
            <person name="Kuznetsov B."/>
            <person name="Ivanovsky R."/>
        </authorList>
    </citation>
    <scope>NUCLEOTIDE SEQUENCE [LARGE SCALE GENOMIC DNA]</scope>
    <source>
        <strain evidence="7 8">MGU-K5</strain>
    </source>
</reference>
<dbReference type="EMBL" id="AQPH01000078">
    <property type="protein sequence ID" value="EPY00625.1"/>
    <property type="molecule type" value="Genomic_DNA"/>
</dbReference>
<dbReference type="GO" id="GO:0007155">
    <property type="term" value="P:cell adhesion"/>
    <property type="evidence" value="ECO:0007669"/>
    <property type="project" value="InterPro"/>
</dbReference>
<proteinExistence type="inferred from homology"/>
<dbReference type="AlphaFoldDB" id="S9TQ30"/>
<evidence type="ECO:0000256" key="5">
    <source>
        <dbReference type="ARBA" id="ARBA00022729"/>
    </source>
</evidence>
<evidence type="ECO:0000256" key="3">
    <source>
        <dbReference type="ARBA" id="ARBA00022448"/>
    </source>
</evidence>
<dbReference type="Pfam" id="PF01297">
    <property type="entry name" value="ZnuA"/>
    <property type="match status" value="1"/>
</dbReference>
<protein>
    <submittedName>
        <fullName evidence="7">ABC transporter substrate-binding protein</fullName>
    </submittedName>
</protein>
<name>S9TQ30_MAGFU</name>
<comment type="similarity">
    <text evidence="2 6">Belongs to the bacterial solute-binding protein 9 family.</text>
</comment>
<dbReference type="Proteomes" id="UP000015350">
    <property type="component" value="Unassembled WGS sequence"/>
</dbReference>
<evidence type="ECO:0000256" key="4">
    <source>
        <dbReference type="ARBA" id="ARBA00022723"/>
    </source>
</evidence>
<evidence type="ECO:0000256" key="6">
    <source>
        <dbReference type="RuleBase" id="RU003512"/>
    </source>
</evidence>
<dbReference type="PANTHER" id="PTHR42953">
    <property type="entry name" value="HIGH-AFFINITY ZINC UPTAKE SYSTEM PROTEIN ZNUA-RELATED"/>
    <property type="match status" value="1"/>
</dbReference>
<evidence type="ECO:0000313" key="7">
    <source>
        <dbReference type="EMBL" id="EPY00625.1"/>
    </source>
</evidence>
<evidence type="ECO:0000256" key="1">
    <source>
        <dbReference type="ARBA" id="ARBA00004196"/>
    </source>
</evidence>
<keyword evidence="5" id="KW-0732">Signal</keyword>
<dbReference type="eggNOG" id="COG0803">
    <property type="taxonomic scope" value="Bacteria"/>
</dbReference>
<dbReference type="PRINTS" id="PR00691">
    <property type="entry name" value="ADHESINB"/>
</dbReference>
<dbReference type="Gene3D" id="3.40.50.1980">
    <property type="entry name" value="Nitrogenase molybdenum iron protein domain"/>
    <property type="match status" value="2"/>
</dbReference>
<dbReference type="PRINTS" id="PR00690">
    <property type="entry name" value="ADHESNFAMILY"/>
</dbReference>
<organism evidence="7 8">
    <name type="scientific">Magnetospirillum fulvum MGU-K5</name>
    <dbReference type="NCBI Taxonomy" id="1316936"/>
    <lineage>
        <taxon>Bacteria</taxon>
        <taxon>Pseudomonadati</taxon>
        <taxon>Pseudomonadota</taxon>
        <taxon>Alphaproteobacteria</taxon>
        <taxon>Rhodospirillales</taxon>
        <taxon>Rhodospirillaceae</taxon>
        <taxon>Magnetospirillum</taxon>
    </lineage>
</organism>
<dbReference type="CDD" id="cd01137">
    <property type="entry name" value="PsaA"/>
    <property type="match status" value="1"/>
</dbReference>
<comment type="caution">
    <text evidence="7">The sequence shown here is derived from an EMBL/GenBank/DDBJ whole genome shotgun (WGS) entry which is preliminary data.</text>
</comment>
<dbReference type="SUPFAM" id="SSF53807">
    <property type="entry name" value="Helical backbone' metal receptor"/>
    <property type="match status" value="1"/>
</dbReference>
<evidence type="ECO:0000313" key="8">
    <source>
        <dbReference type="Proteomes" id="UP000015350"/>
    </source>
</evidence>
<gene>
    <name evidence="7" type="ORF">K678_15099</name>
</gene>
<dbReference type="PANTHER" id="PTHR42953:SF1">
    <property type="entry name" value="METAL-BINDING PROTEIN HI_0362-RELATED"/>
    <property type="match status" value="1"/>
</dbReference>
<dbReference type="InterPro" id="IPR050492">
    <property type="entry name" value="Bact_metal-bind_prot9"/>
</dbReference>
<dbReference type="GO" id="GO:0030313">
    <property type="term" value="C:cell envelope"/>
    <property type="evidence" value="ECO:0007669"/>
    <property type="project" value="UniProtKB-SubCell"/>
</dbReference>